<feature type="domain" description="ABC transmembrane type-2" evidence="7">
    <location>
        <begin position="40"/>
        <end position="270"/>
    </location>
</feature>
<keyword evidence="6" id="KW-1003">Cell membrane</keyword>
<keyword evidence="9" id="KW-1185">Reference proteome</keyword>
<dbReference type="EMBL" id="JBHUEE010000009">
    <property type="protein sequence ID" value="MFD1719395.1"/>
    <property type="molecule type" value="Genomic_DNA"/>
</dbReference>
<evidence type="ECO:0000259" key="7">
    <source>
        <dbReference type="PROSITE" id="PS51012"/>
    </source>
</evidence>
<keyword evidence="2 6" id="KW-0812">Transmembrane</keyword>
<keyword evidence="6" id="KW-0813">Transport</keyword>
<feature type="transmembrane region" description="Helical" evidence="6">
    <location>
        <begin position="125"/>
        <end position="151"/>
    </location>
</feature>
<protein>
    <recommendedName>
        <fullName evidence="6">Transport permease protein</fullName>
    </recommendedName>
</protein>
<gene>
    <name evidence="8" type="ORF">ACFSE6_16245</name>
</gene>
<feature type="transmembrane region" description="Helical" evidence="6">
    <location>
        <begin position="80"/>
        <end position="104"/>
    </location>
</feature>
<feature type="transmembrane region" description="Helical" evidence="6">
    <location>
        <begin position="193"/>
        <end position="210"/>
    </location>
</feature>
<dbReference type="Proteomes" id="UP001597277">
    <property type="component" value="Unassembled WGS sequence"/>
</dbReference>
<dbReference type="PANTHER" id="PTHR43027">
    <property type="entry name" value="DOXORUBICIN RESISTANCE ABC TRANSPORTER PERMEASE PROTEIN DRRC-RELATED"/>
    <property type="match status" value="1"/>
</dbReference>
<evidence type="ECO:0000256" key="3">
    <source>
        <dbReference type="ARBA" id="ARBA00022989"/>
    </source>
</evidence>
<evidence type="ECO:0000313" key="9">
    <source>
        <dbReference type="Proteomes" id="UP001597277"/>
    </source>
</evidence>
<feature type="transmembrane region" description="Helical" evidence="6">
    <location>
        <begin position="249"/>
        <end position="267"/>
    </location>
</feature>
<comment type="subcellular location">
    <subcellularLocation>
        <location evidence="6">Cell membrane</location>
        <topology evidence="6">Multi-pass membrane protein</topology>
    </subcellularLocation>
    <subcellularLocation>
        <location evidence="1">Membrane</location>
        <topology evidence="1">Multi-pass membrane protein</topology>
    </subcellularLocation>
</comment>
<evidence type="ECO:0000256" key="6">
    <source>
        <dbReference type="RuleBase" id="RU361157"/>
    </source>
</evidence>
<dbReference type="InterPro" id="IPR047817">
    <property type="entry name" value="ABC2_TM_bact-type"/>
</dbReference>
<evidence type="ECO:0000313" key="8">
    <source>
        <dbReference type="EMBL" id="MFD1719395.1"/>
    </source>
</evidence>
<comment type="caution">
    <text evidence="8">The sequence shown here is derived from an EMBL/GenBank/DDBJ whole genome shotgun (WGS) entry which is preliminary data.</text>
</comment>
<keyword evidence="5" id="KW-0046">Antibiotic resistance</keyword>
<comment type="similarity">
    <text evidence="6">Belongs to the ABC-2 integral membrane protein family.</text>
</comment>
<dbReference type="InterPro" id="IPR052902">
    <property type="entry name" value="ABC-2_transporter"/>
</dbReference>
<dbReference type="PANTHER" id="PTHR43027:SF2">
    <property type="entry name" value="TRANSPORT PERMEASE PROTEIN"/>
    <property type="match status" value="1"/>
</dbReference>
<keyword evidence="3 6" id="KW-1133">Transmembrane helix</keyword>
<name>A0ABW4L9P7_9MICO</name>
<dbReference type="InterPro" id="IPR000412">
    <property type="entry name" value="ABC_2_transport"/>
</dbReference>
<evidence type="ECO:0000256" key="2">
    <source>
        <dbReference type="ARBA" id="ARBA00022692"/>
    </source>
</evidence>
<keyword evidence="4 6" id="KW-0472">Membrane</keyword>
<dbReference type="Pfam" id="PF01061">
    <property type="entry name" value="ABC2_membrane"/>
    <property type="match status" value="1"/>
</dbReference>
<evidence type="ECO:0000256" key="4">
    <source>
        <dbReference type="ARBA" id="ARBA00023136"/>
    </source>
</evidence>
<accession>A0ABW4L9P7</accession>
<organism evidence="8 9">
    <name type="scientific">Georgenia deserti</name>
    <dbReference type="NCBI Taxonomy" id="2093781"/>
    <lineage>
        <taxon>Bacteria</taxon>
        <taxon>Bacillati</taxon>
        <taxon>Actinomycetota</taxon>
        <taxon>Actinomycetes</taxon>
        <taxon>Micrococcales</taxon>
        <taxon>Bogoriellaceae</taxon>
        <taxon>Georgenia</taxon>
    </lineage>
</organism>
<feature type="transmembrane region" description="Helical" evidence="6">
    <location>
        <begin position="42"/>
        <end position="60"/>
    </location>
</feature>
<feature type="transmembrane region" description="Helical" evidence="6">
    <location>
        <begin position="163"/>
        <end position="186"/>
    </location>
</feature>
<proteinExistence type="inferred from homology"/>
<dbReference type="InterPro" id="IPR013525">
    <property type="entry name" value="ABC2_TM"/>
</dbReference>
<dbReference type="PROSITE" id="PS51012">
    <property type="entry name" value="ABC_TM2"/>
    <property type="match status" value="1"/>
</dbReference>
<dbReference type="RefSeq" id="WP_388009590.1">
    <property type="nucleotide sequence ID" value="NZ_JBHUEE010000009.1"/>
</dbReference>
<sequence length="270" mass="28292">MTTTTAPTTSVPPRSRRSVLGPGFGALLRSEVRLFLREPGNVFFALAFPTVLILGMGYLIPGLDETITDPGPLEGLRTIVVMIPPVLATAMAAPALTTLPAAMATYREQGVLKRLSTTPMRPQGVLVVQVIIGVVAFVVAAALALAVFAAAFDWVAPDEPLMVVLSVVLGAAAVFGVGLLIAAVAAKASTANAIGMLTYFPMLFFAGLWTPGPIMPDAVQTIGSYTPLGAASQGIEAAWFAGEVPARQLVVMVVYIAVLYPLAAKLFRWR</sequence>
<evidence type="ECO:0000256" key="1">
    <source>
        <dbReference type="ARBA" id="ARBA00004141"/>
    </source>
</evidence>
<dbReference type="PIRSF" id="PIRSF006648">
    <property type="entry name" value="DrrB"/>
    <property type="match status" value="1"/>
</dbReference>
<reference evidence="9" key="1">
    <citation type="journal article" date="2019" name="Int. J. Syst. Evol. Microbiol.">
        <title>The Global Catalogue of Microorganisms (GCM) 10K type strain sequencing project: providing services to taxonomists for standard genome sequencing and annotation.</title>
        <authorList>
            <consortium name="The Broad Institute Genomics Platform"/>
            <consortium name="The Broad Institute Genome Sequencing Center for Infectious Disease"/>
            <person name="Wu L."/>
            <person name="Ma J."/>
        </authorList>
    </citation>
    <scope>NUCLEOTIDE SEQUENCE [LARGE SCALE GENOMIC DNA]</scope>
    <source>
        <strain evidence="9">JCM 17130</strain>
    </source>
</reference>
<evidence type="ECO:0000256" key="5">
    <source>
        <dbReference type="ARBA" id="ARBA00023251"/>
    </source>
</evidence>